<keyword evidence="3" id="KW-1185">Reference proteome</keyword>
<dbReference type="InterPro" id="IPR050327">
    <property type="entry name" value="Proton-linked_MCT"/>
</dbReference>
<evidence type="ECO:0000313" key="4">
    <source>
        <dbReference type="RefSeq" id="XP_049307024.1"/>
    </source>
</evidence>
<dbReference type="Proteomes" id="UP001652620">
    <property type="component" value="Chromosome 3"/>
</dbReference>
<dbReference type="Gene3D" id="1.20.1250.20">
    <property type="entry name" value="MFS general substrate transporter like domains"/>
    <property type="match status" value="2"/>
</dbReference>
<feature type="compositionally biased region" description="Polar residues" evidence="1">
    <location>
        <begin position="62"/>
        <end position="80"/>
    </location>
</feature>
<feature type="transmembrane region" description="Helical" evidence="2">
    <location>
        <begin position="450"/>
        <end position="472"/>
    </location>
</feature>
<dbReference type="SUPFAM" id="SSF103473">
    <property type="entry name" value="MFS general substrate transporter"/>
    <property type="match status" value="1"/>
</dbReference>
<feature type="transmembrane region" description="Helical" evidence="2">
    <location>
        <begin position="722"/>
        <end position="740"/>
    </location>
</feature>
<evidence type="ECO:0000256" key="2">
    <source>
        <dbReference type="SAM" id="Phobius"/>
    </source>
</evidence>
<feature type="transmembrane region" description="Helical" evidence="2">
    <location>
        <begin position="484"/>
        <end position="502"/>
    </location>
</feature>
<reference evidence="4" key="1">
    <citation type="submission" date="2025-08" db="UniProtKB">
        <authorList>
            <consortium name="RefSeq"/>
        </authorList>
    </citation>
    <scope>IDENTIFICATION</scope>
    <source>
        <tissue evidence="4">Adult</tissue>
    </source>
</reference>
<feature type="transmembrane region" description="Helical" evidence="2">
    <location>
        <begin position="360"/>
        <end position="384"/>
    </location>
</feature>
<name>A0ABM3JCQ6_BACDO</name>
<feature type="region of interest" description="Disordered" evidence="1">
    <location>
        <begin position="240"/>
        <end position="271"/>
    </location>
</feature>
<proteinExistence type="predicted"/>
<dbReference type="PANTHER" id="PTHR11360">
    <property type="entry name" value="MONOCARBOXYLATE TRANSPORTER"/>
    <property type="match status" value="1"/>
</dbReference>
<accession>A0ABM3JCQ6</accession>
<feature type="transmembrane region" description="Helical" evidence="2">
    <location>
        <begin position="781"/>
        <end position="802"/>
    </location>
</feature>
<evidence type="ECO:0000256" key="1">
    <source>
        <dbReference type="SAM" id="MobiDB-lite"/>
    </source>
</evidence>
<feature type="transmembrane region" description="Helical" evidence="2">
    <location>
        <begin position="752"/>
        <end position="769"/>
    </location>
</feature>
<feature type="transmembrane region" description="Helical" evidence="2">
    <location>
        <begin position="322"/>
        <end position="348"/>
    </location>
</feature>
<keyword evidence="2" id="KW-1133">Transmembrane helix</keyword>
<protein>
    <submittedName>
        <fullName evidence="4">Uncharacterized protein LOC105228396</fullName>
    </submittedName>
</protein>
<dbReference type="RefSeq" id="XP_049307024.1">
    <property type="nucleotide sequence ID" value="XM_049451067.1"/>
</dbReference>
<dbReference type="GeneID" id="105228396"/>
<feature type="region of interest" description="Disordered" evidence="1">
    <location>
        <begin position="100"/>
        <end position="165"/>
    </location>
</feature>
<feature type="transmembrane region" description="Helical" evidence="2">
    <location>
        <begin position="808"/>
        <end position="833"/>
    </location>
</feature>
<dbReference type="InterPro" id="IPR036259">
    <property type="entry name" value="MFS_trans_sf"/>
</dbReference>
<evidence type="ECO:0000313" key="3">
    <source>
        <dbReference type="Proteomes" id="UP001652620"/>
    </source>
</evidence>
<feature type="region of interest" description="Disordered" evidence="1">
    <location>
        <begin position="1"/>
        <end position="85"/>
    </location>
</feature>
<sequence>MHVGGPVQKNSNKLHSKSEPPIVPPANDVTPYYSVQSVDSRTDRSDPRIFLSALPPTPQPSPVQYTNKRNQASASTSTEPPTKPITVEFGARTSSIKEFTLPGTDFGTQTSASLAEGNKSDQTNNEGVDMSVPTPPKVVKYSTVEEAESNITEASADRAETHSSASQFHVYDREPDYAAEAGRVKKLKKLRHKASTPSSIESSFISTQRFSAQPNDAWKESNEEASLESQAYKYFADDPNANRYDKRARGSEPPLTNQNDPNEMPMQGWDELNQPKLDVGSVKRVGSSSSLSSEPYLEAGFPTNLELGDGFLYMTIPPDGGYGWFIVLISFFCQVIVDGIIFSVGILLPYIAEDLGETQTAIVLVASIQVGCYFLAGPVASAFINKYGFRVVALLGAICSIIFILIGTCSYNMAMLIVFYSVLGGPSLSLIWVSSQLIIGYYFERYRPIANGVSCAGAGAGILIFSFMNAQICPEIGWRNTSRIHTALLLLVLIMGITFIEVTPTRIATVKKEEKSSSSSEEIMSVPFSQIRYSRYQQSVTVKPASYERGLEQMIEEYDPESVTKIEKLCPCCFPTRPKTRRKTTETIPSIAEEPDVEPDAEQEAEKRHFLVRIDPIEREDLFYTGAAAYDSDPEVNTRRTSNHLIDIDHRRARTINYSLSVTRSQRSYQQAKRRTLSELRNRHKWPLLAYISPTNWMPPKLLNAFARLFDMNMLKIMEFRILLLSAFFFPMGFNIPFVYSKTRAEVDPFNASLISPTIGLSNFIFRIISGFAANKYRSQTTFLCGGGIVFGGVATLASAFYGEDVVWFQYTYAACYGVAPAFFSTLRAIIYVRALGLDKLTNAFGLTGLAMGLGVFLGTTTAAILNGVTHRYNAAFAFSGLCLITAGVLKLILPSLMRYRAKRLNNS</sequence>
<keyword evidence="2" id="KW-0812">Transmembrane</keyword>
<feature type="transmembrane region" description="Helical" evidence="2">
    <location>
        <begin position="875"/>
        <end position="894"/>
    </location>
</feature>
<dbReference type="Pfam" id="PF07690">
    <property type="entry name" value="MFS_1"/>
    <property type="match status" value="1"/>
</dbReference>
<dbReference type="PANTHER" id="PTHR11360:SF286">
    <property type="entry name" value="GH22266P"/>
    <property type="match status" value="1"/>
</dbReference>
<gene>
    <name evidence="4" type="primary">LOC105228396</name>
</gene>
<feature type="transmembrane region" description="Helical" evidence="2">
    <location>
        <begin position="391"/>
        <end position="413"/>
    </location>
</feature>
<keyword evidence="2" id="KW-0472">Membrane</keyword>
<dbReference type="InterPro" id="IPR011701">
    <property type="entry name" value="MFS"/>
</dbReference>
<feature type="transmembrane region" description="Helical" evidence="2">
    <location>
        <begin position="845"/>
        <end position="869"/>
    </location>
</feature>
<feature type="transmembrane region" description="Helical" evidence="2">
    <location>
        <begin position="419"/>
        <end position="443"/>
    </location>
</feature>
<organism evidence="3 4">
    <name type="scientific">Bactrocera dorsalis</name>
    <name type="common">Oriental fruit fly</name>
    <name type="synonym">Dacus dorsalis</name>
    <dbReference type="NCBI Taxonomy" id="27457"/>
    <lineage>
        <taxon>Eukaryota</taxon>
        <taxon>Metazoa</taxon>
        <taxon>Ecdysozoa</taxon>
        <taxon>Arthropoda</taxon>
        <taxon>Hexapoda</taxon>
        <taxon>Insecta</taxon>
        <taxon>Pterygota</taxon>
        <taxon>Neoptera</taxon>
        <taxon>Endopterygota</taxon>
        <taxon>Diptera</taxon>
        <taxon>Brachycera</taxon>
        <taxon>Muscomorpha</taxon>
        <taxon>Tephritoidea</taxon>
        <taxon>Tephritidae</taxon>
        <taxon>Bactrocera</taxon>
        <taxon>Bactrocera</taxon>
    </lineage>
</organism>